<keyword evidence="4" id="KW-0238">DNA-binding</keyword>
<dbReference type="EMBL" id="ML978082">
    <property type="protein sequence ID" value="KAF2008565.1"/>
    <property type="molecule type" value="Genomic_DNA"/>
</dbReference>
<dbReference type="Pfam" id="PF04082">
    <property type="entry name" value="Fungal_trans"/>
    <property type="match status" value="1"/>
</dbReference>
<dbReference type="SUPFAM" id="SSF57701">
    <property type="entry name" value="Zn2/Cys6 DNA-binding domain"/>
    <property type="match status" value="1"/>
</dbReference>
<dbReference type="Gene3D" id="4.10.240.10">
    <property type="entry name" value="Zn(2)-C6 fungal-type DNA-binding domain"/>
    <property type="match status" value="1"/>
</dbReference>
<evidence type="ECO:0000256" key="5">
    <source>
        <dbReference type="ARBA" id="ARBA00023163"/>
    </source>
</evidence>
<keyword evidence="10" id="KW-1185">Reference proteome</keyword>
<feature type="region of interest" description="Disordered" evidence="7">
    <location>
        <begin position="198"/>
        <end position="223"/>
    </location>
</feature>
<proteinExistence type="predicted"/>
<keyword evidence="2" id="KW-0862">Zinc</keyword>
<evidence type="ECO:0000256" key="3">
    <source>
        <dbReference type="ARBA" id="ARBA00023015"/>
    </source>
</evidence>
<dbReference type="RefSeq" id="XP_033376904.1">
    <property type="nucleotide sequence ID" value="XM_033534816.1"/>
</dbReference>
<gene>
    <name evidence="9" type="ORF">BU24DRAFT_93162</name>
</gene>
<dbReference type="CDD" id="cd00067">
    <property type="entry name" value="GAL4"/>
    <property type="match status" value="1"/>
</dbReference>
<dbReference type="InterPro" id="IPR052073">
    <property type="entry name" value="Amide_Lactam_Regulators"/>
</dbReference>
<evidence type="ECO:0000256" key="7">
    <source>
        <dbReference type="SAM" id="MobiDB-lite"/>
    </source>
</evidence>
<evidence type="ECO:0000313" key="10">
    <source>
        <dbReference type="Proteomes" id="UP000799778"/>
    </source>
</evidence>
<feature type="region of interest" description="Disordered" evidence="7">
    <location>
        <begin position="68"/>
        <end position="150"/>
    </location>
</feature>
<dbReference type="PANTHER" id="PTHR47171:SF1">
    <property type="entry name" value="ZN(II)2CYS6 TRANSCRIPTION FACTOR (EUROFUNG)"/>
    <property type="match status" value="1"/>
</dbReference>
<dbReference type="Pfam" id="PF00172">
    <property type="entry name" value="Zn_clus"/>
    <property type="match status" value="1"/>
</dbReference>
<dbReference type="CDD" id="cd12148">
    <property type="entry name" value="fungal_TF_MHR"/>
    <property type="match status" value="1"/>
</dbReference>
<dbReference type="GO" id="GO:0006351">
    <property type="term" value="P:DNA-templated transcription"/>
    <property type="evidence" value="ECO:0007669"/>
    <property type="project" value="InterPro"/>
</dbReference>
<organism evidence="9 10">
    <name type="scientific">Aaosphaeria arxii CBS 175.79</name>
    <dbReference type="NCBI Taxonomy" id="1450172"/>
    <lineage>
        <taxon>Eukaryota</taxon>
        <taxon>Fungi</taxon>
        <taxon>Dikarya</taxon>
        <taxon>Ascomycota</taxon>
        <taxon>Pezizomycotina</taxon>
        <taxon>Dothideomycetes</taxon>
        <taxon>Pleosporomycetidae</taxon>
        <taxon>Pleosporales</taxon>
        <taxon>Pleosporales incertae sedis</taxon>
        <taxon>Aaosphaeria</taxon>
    </lineage>
</organism>
<evidence type="ECO:0000313" key="9">
    <source>
        <dbReference type="EMBL" id="KAF2008565.1"/>
    </source>
</evidence>
<feature type="compositionally biased region" description="Low complexity" evidence="7">
    <location>
        <begin position="90"/>
        <end position="110"/>
    </location>
</feature>
<dbReference type="AlphaFoldDB" id="A0A6A5X6C3"/>
<protein>
    <recommendedName>
        <fullName evidence="8">Zn(2)-C6 fungal-type domain-containing protein</fullName>
    </recommendedName>
</protein>
<accession>A0A6A5X6C3</accession>
<dbReference type="PROSITE" id="PS50048">
    <property type="entry name" value="ZN2_CY6_FUNGAL_2"/>
    <property type="match status" value="1"/>
</dbReference>
<dbReference type="PROSITE" id="PS00463">
    <property type="entry name" value="ZN2_CY6_FUNGAL_1"/>
    <property type="match status" value="1"/>
</dbReference>
<dbReference type="PANTHER" id="PTHR47171">
    <property type="entry name" value="FARA-RELATED"/>
    <property type="match status" value="1"/>
</dbReference>
<sequence>MTEHPSSPPTILQATTPRIRASKACRRCHDKRVKCDASERGTPCTRCEQRREPECTLIQSRRGIYPRKARRQIQRSTLDKSHNTATIGCDPNTAPTTTTSARDTNAASNTEPLRMPVVVPDSADITTPRTTVEPAASSPHATHTNQSTSYREVSWATTFNHLLECHHSGGDVLNKHSITYIGEASPLDIVLKDLRRGTGRPQLHHPAPPFASEEVADSPRVSHPAGMQPEEIAFLEAKEAFTAPPNQTMDALMDIFFERVFPLYPIVNPQELLRQHKAHQIPWMLLHALCFISATYCPMQILRRAGFDSRLEARSLFHGKTKALFDIGYEGNKIVALQVCILMSFWGGGPSNYWNFYTWICTGVTIAETLGFHRSMAGAMIEPQDRSLIKRLWWVLVIRDATCASLVGRPFRINLDHCDVDPLTEEDLRYDGSSTEFLQSPHVQCSGLYQIHATRLSLILRHIITTRFYPRKQFATESLQQMLLDWRNDLPAELRWSDFASNHLNVFASTLCILYNHNIILAHVNGPTDSAPNDPEGATSHTFFGEEVASDAAQQIASSACSVVTDPNALLPPHELFHGLFIASVVFYMQTKSDNRSTARLGMSGLTNCKMALHATRETWDASPWISQLFDKILCISTANRRTNTENLGNDTDTRAEIDPSIGSLDLNGFPLPEPNEWPSQLFLGNIFDIPSNSTFSMPYPFAAMM</sequence>
<dbReference type="GO" id="GO:0000981">
    <property type="term" value="F:DNA-binding transcription factor activity, RNA polymerase II-specific"/>
    <property type="evidence" value="ECO:0007669"/>
    <property type="project" value="InterPro"/>
</dbReference>
<feature type="compositionally biased region" description="Polar residues" evidence="7">
    <location>
        <begin position="139"/>
        <end position="150"/>
    </location>
</feature>
<evidence type="ECO:0000256" key="2">
    <source>
        <dbReference type="ARBA" id="ARBA00022833"/>
    </source>
</evidence>
<dbReference type="GO" id="GO:0008270">
    <property type="term" value="F:zinc ion binding"/>
    <property type="evidence" value="ECO:0007669"/>
    <property type="project" value="InterPro"/>
</dbReference>
<dbReference type="GO" id="GO:0003677">
    <property type="term" value="F:DNA binding"/>
    <property type="evidence" value="ECO:0007669"/>
    <property type="project" value="UniProtKB-KW"/>
</dbReference>
<keyword evidence="6" id="KW-0539">Nucleus</keyword>
<evidence type="ECO:0000256" key="6">
    <source>
        <dbReference type="ARBA" id="ARBA00023242"/>
    </source>
</evidence>
<dbReference type="InterPro" id="IPR036864">
    <property type="entry name" value="Zn2-C6_fun-type_DNA-bd_sf"/>
</dbReference>
<dbReference type="SMART" id="SM00066">
    <property type="entry name" value="GAL4"/>
    <property type="match status" value="1"/>
</dbReference>
<reference evidence="9" key="1">
    <citation type="journal article" date="2020" name="Stud. Mycol.">
        <title>101 Dothideomycetes genomes: a test case for predicting lifestyles and emergence of pathogens.</title>
        <authorList>
            <person name="Haridas S."/>
            <person name="Albert R."/>
            <person name="Binder M."/>
            <person name="Bloem J."/>
            <person name="Labutti K."/>
            <person name="Salamov A."/>
            <person name="Andreopoulos B."/>
            <person name="Baker S."/>
            <person name="Barry K."/>
            <person name="Bills G."/>
            <person name="Bluhm B."/>
            <person name="Cannon C."/>
            <person name="Castanera R."/>
            <person name="Culley D."/>
            <person name="Daum C."/>
            <person name="Ezra D."/>
            <person name="Gonzalez J."/>
            <person name="Henrissat B."/>
            <person name="Kuo A."/>
            <person name="Liang C."/>
            <person name="Lipzen A."/>
            <person name="Lutzoni F."/>
            <person name="Magnuson J."/>
            <person name="Mondo S."/>
            <person name="Nolan M."/>
            <person name="Ohm R."/>
            <person name="Pangilinan J."/>
            <person name="Park H.-J."/>
            <person name="Ramirez L."/>
            <person name="Alfaro M."/>
            <person name="Sun H."/>
            <person name="Tritt A."/>
            <person name="Yoshinaga Y."/>
            <person name="Zwiers L.-H."/>
            <person name="Turgeon B."/>
            <person name="Goodwin S."/>
            <person name="Spatafora J."/>
            <person name="Crous P."/>
            <person name="Grigoriev I."/>
        </authorList>
    </citation>
    <scope>NUCLEOTIDE SEQUENCE</scope>
    <source>
        <strain evidence="9">CBS 175.79</strain>
    </source>
</reference>
<evidence type="ECO:0000256" key="1">
    <source>
        <dbReference type="ARBA" id="ARBA00022723"/>
    </source>
</evidence>
<evidence type="ECO:0000259" key="8">
    <source>
        <dbReference type="PROSITE" id="PS50048"/>
    </source>
</evidence>
<dbReference type="Proteomes" id="UP000799778">
    <property type="component" value="Unassembled WGS sequence"/>
</dbReference>
<dbReference type="OrthoDB" id="5121955at2759"/>
<evidence type="ECO:0000256" key="4">
    <source>
        <dbReference type="ARBA" id="ARBA00023125"/>
    </source>
</evidence>
<dbReference type="InterPro" id="IPR007219">
    <property type="entry name" value="XnlR_reg_dom"/>
</dbReference>
<dbReference type="InterPro" id="IPR001138">
    <property type="entry name" value="Zn2Cys6_DnaBD"/>
</dbReference>
<keyword evidence="1" id="KW-0479">Metal-binding</keyword>
<keyword evidence="5" id="KW-0804">Transcription</keyword>
<dbReference type="SMART" id="SM00906">
    <property type="entry name" value="Fungal_trans"/>
    <property type="match status" value="1"/>
</dbReference>
<keyword evidence="3" id="KW-0805">Transcription regulation</keyword>
<dbReference type="GeneID" id="54292213"/>
<feature type="domain" description="Zn(2)-C6 fungal-type" evidence="8">
    <location>
        <begin position="24"/>
        <end position="57"/>
    </location>
</feature>
<name>A0A6A5X6C3_9PLEO</name>